<feature type="compositionally biased region" description="Basic and acidic residues" evidence="1">
    <location>
        <begin position="33"/>
        <end position="42"/>
    </location>
</feature>
<proteinExistence type="predicted"/>
<dbReference type="PANTHER" id="PTHR38116:SF1">
    <property type="entry name" value="BZIP DOMAIN-CONTAINING PROTEIN"/>
    <property type="match status" value="1"/>
</dbReference>
<dbReference type="PANTHER" id="PTHR38116">
    <property type="entry name" value="CHROMOSOME 7, WHOLE GENOME SHOTGUN SEQUENCE"/>
    <property type="match status" value="1"/>
</dbReference>
<feature type="compositionally biased region" description="Basic residues" evidence="1">
    <location>
        <begin position="15"/>
        <end position="32"/>
    </location>
</feature>
<dbReference type="EMBL" id="KZ826317">
    <property type="protein sequence ID" value="PYI11803.1"/>
    <property type="molecule type" value="Genomic_DNA"/>
</dbReference>
<evidence type="ECO:0000256" key="1">
    <source>
        <dbReference type="SAM" id="MobiDB-lite"/>
    </source>
</evidence>
<dbReference type="STRING" id="1448318.A0A319FNF3"/>
<evidence type="ECO:0000313" key="2">
    <source>
        <dbReference type="EMBL" id="PYI11803.1"/>
    </source>
</evidence>
<evidence type="ECO:0008006" key="4">
    <source>
        <dbReference type="Google" id="ProtNLM"/>
    </source>
</evidence>
<dbReference type="InterPro" id="IPR021833">
    <property type="entry name" value="DUF3425"/>
</dbReference>
<dbReference type="OrthoDB" id="125347at2759"/>
<sequence length="317" mass="36309">MVLSTPPGGVDEKRQRKKLQNRINQRARRLRIKKEQHEEPGRRPYSVHRWRLEDEAPLQPPPRSTSWKLYSPLQPPTKGPKDEKLDEQHVPADLALIPTTPSKTPRWEEPQTPLPADNLLHLIYYNVFWGFFQNKILLSQLTIALLPGPDRVEVVHQGNMYPMYSILVPTTPNIPDSLVPTQSQERLIHCSWIDLIPFPRIRENLITWEANFDHSEFVADLIGCFIEGMAFSPPSSDLDPAATGNMVLLGGEDDEITASRKGLIIWGEPHRAESWEATPGFLRKWSWAVEGCDELIEFSNRWRVSRGEEPMSFALCG</sequence>
<accession>A0A319FNF3</accession>
<gene>
    <name evidence="2" type="ORF">BO78DRAFT_101444</name>
</gene>
<dbReference type="Proteomes" id="UP000248423">
    <property type="component" value="Unassembled WGS sequence"/>
</dbReference>
<protein>
    <recommendedName>
        <fullName evidence="4">BZIP domain-containing protein</fullName>
    </recommendedName>
</protein>
<feature type="region of interest" description="Disordered" evidence="1">
    <location>
        <begin position="1"/>
        <end position="85"/>
    </location>
</feature>
<evidence type="ECO:0000313" key="3">
    <source>
        <dbReference type="Proteomes" id="UP000248423"/>
    </source>
</evidence>
<dbReference type="Pfam" id="PF11905">
    <property type="entry name" value="DUF3425"/>
    <property type="match status" value="1"/>
</dbReference>
<dbReference type="VEuPathDB" id="FungiDB:BO78DRAFT_101444"/>
<organism evidence="2 3">
    <name type="scientific">Aspergillus sclerotiicarbonarius (strain CBS 121057 / IBT 28362)</name>
    <dbReference type="NCBI Taxonomy" id="1448318"/>
    <lineage>
        <taxon>Eukaryota</taxon>
        <taxon>Fungi</taxon>
        <taxon>Dikarya</taxon>
        <taxon>Ascomycota</taxon>
        <taxon>Pezizomycotina</taxon>
        <taxon>Eurotiomycetes</taxon>
        <taxon>Eurotiomycetidae</taxon>
        <taxon>Eurotiales</taxon>
        <taxon>Aspergillaceae</taxon>
        <taxon>Aspergillus</taxon>
        <taxon>Aspergillus subgen. Circumdati</taxon>
    </lineage>
</organism>
<keyword evidence="3" id="KW-1185">Reference proteome</keyword>
<name>A0A319FNF3_ASPSB</name>
<dbReference type="AlphaFoldDB" id="A0A319FNF3"/>
<reference evidence="2 3" key="1">
    <citation type="submission" date="2018-02" db="EMBL/GenBank/DDBJ databases">
        <title>The genomes of Aspergillus section Nigri reveals drivers in fungal speciation.</title>
        <authorList>
            <consortium name="DOE Joint Genome Institute"/>
            <person name="Vesth T.C."/>
            <person name="Nybo J."/>
            <person name="Theobald S."/>
            <person name="Brandl J."/>
            <person name="Frisvad J.C."/>
            <person name="Nielsen K.F."/>
            <person name="Lyhne E.K."/>
            <person name="Kogle M.E."/>
            <person name="Kuo A."/>
            <person name="Riley R."/>
            <person name="Clum A."/>
            <person name="Nolan M."/>
            <person name="Lipzen A."/>
            <person name="Salamov A."/>
            <person name="Henrissat B."/>
            <person name="Wiebenga A."/>
            <person name="De vries R.P."/>
            <person name="Grigoriev I.V."/>
            <person name="Mortensen U.H."/>
            <person name="Andersen M.R."/>
            <person name="Baker S.E."/>
        </authorList>
    </citation>
    <scope>NUCLEOTIDE SEQUENCE [LARGE SCALE GENOMIC DNA]</scope>
    <source>
        <strain evidence="2 3">CBS 121057</strain>
    </source>
</reference>